<dbReference type="InterPro" id="IPR029069">
    <property type="entry name" value="HotDog_dom_sf"/>
</dbReference>
<dbReference type="InterPro" id="IPR003736">
    <property type="entry name" value="PAAI_dom"/>
</dbReference>
<dbReference type="GO" id="GO:0005829">
    <property type="term" value="C:cytosol"/>
    <property type="evidence" value="ECO:0007669"/>
    <property type="project" value="TreeGrafter"/>
</dbReference>
<evidence type="ECO:0000256" key="2">
    <source>
        <dbReference type="ARBA" id="ARBA00022801"/>
    </source>
</evidence>
<sequence>MSDKFTPHPRSAELLAAGVPDEYHSMLSRHGVGTLVEKMGIVFTHMSADSMVATMPVEGNTQVTGLLHGGAHVVLAETLGSFAAAFHAGPTSRVVGIEINATHHRGAAGGLVTGTATPVHLGRTLTTHEVVMTNEAGQRLSTCRITNMILSD</sequence>
<dbReference type="RefSeq" id="WP_062293445.1">
    <property type="nucleotide sequence ID" value="NZ_CP013200.1"/>
</dbReference>
<gene>
    <name evidence="4" type="ORF">AS189_10835</name>
</gene>
<dbReference type="InterPro" id="IPR006683">
    <property type="entry name" value="Thioestr_dom"/>
</dbReference>
<dbReference type="AlphaFoldDB" id="A0A0S2M3Z9"/>
<reference evidence="5" key="1">
    <citation type="submission" date="2015-11" db="EMBL/GenBank/DDBJ databases">
        <authorList>
            <person name="Kumar R."/>
            <person name="Singh D."/>
            <person name="Swarnkar M.K."/>
            <person name="Singh A.K."/>
            <person name="Kumar S."/>
        </authorList>
    </citation>
    <scope>NUCLEOTIDE SEQUENCE [LARGE SCALE GENOMIC DNA]</scope>
    <source>
        <strain evidence="5">ERGS4:06</strain>
    </source>
</reference>
<dbReference type="Proteomes" id="UP000059574">
    <property type="component" value="Chromosome"/>
</dbReference>
<proteinExistence type="inferred from homology"/>
<dbReference type="SUPFAM" id="SSF54637">
    <property type="entry name" value="Thioesterase/thiol ester dehydrase-isomerase"/>
    <property type="match status" value="1"/>
</dbReference>
<organism evidence="4 5">
    <name type="scientific">Arthrobacter alpinus</name>
    <dbReference type="NCBI Taxonomy" id="656366"/>
    <lineage>
        <taxon>Bacteria</taxon>
        <taxon>Bacillati</taxon>
        <taxon>Actinomycetota</taxon>
        <taxon>Actinomycetes</taxon>
        <taxon>Micrococcales</taxon>
        <taxon>Micrococcaceae</taxon>
        <taxon>Arthrobacter</taxon>
    </lineage>
</organism>
<accession>A0A0S2M3Z9</accession>
<dbReference type="PANTHER" id="PTHR43240">
    <property type="entry name" value="1,4-DIHYDROXY-2-NAPHTHOYL-COA THIOESTERASE 1"/>
    <property type="match status" value="1"/>
</dbReference>
<dbReference type="CDD" id="cd03443">
    <property type="entry name" value="PaaI_thioesterase"/>
    <property type="match status" value="1"/>
</dbReference>
<evidence type="ECO:0000313" key="4">
    <source>
        <dbReference type="EMBL" id="ALO68482.1"/>
    </source>
</evidence>
<comment type="similarity">
    <text evidence="1">Belongs to the thioesterase PaaI family.</text>
</comment>
<reference evidence="4 5" key="2">
    <citation type="journal article" date="2016" name="J. Biotechnol.">
        <title>Complete genome sequence of Arthrobacter alpinus ERGS4:06, a yellow pigmented bacterium tolerant to cold and radiations isolated from Sikkim Himalaya.</title>
        <authorList>
            <person name="Kumar R."/>
            <person name="Singh D."/>
            <person name="Swarnkar M.K."/>
            <person name="Singh A.K."/>
            <person name="Kumar S."/>
        </authorList>
    </citation>
    <scope>NUCLEOTIDE SEQUENCE [LARGE SCALE GENOMIC DNA]</scope>
    <source>
        <strain evidence="4 5">ERGS4:06</strain>
    </source>
</reference>
<protein>
    <submittedName>
        <fullName evidence="4">Thioesterase</fullName>
    </submittedName>
</protein>
<dbReference type="PANTHER" id="PTHR43240:SF5">
    <property type="entry name" value="1,4-DIHYDROXY-2-NAPHTHOYL-COA THIOESTERASE 1"/>
    <property type="match status" value="1"/>
</dbReference>
<dbReference type="Gene3D" id="3.10.129.10">
    <property type="entry name" value="Hotdog Thioesterase"/>
    <property type="match status" value="1"/>
</dbReference>
<dbReference type="GO" id="GO:0061522">
    <property type="term" value="F:1,4-dihydroxy-2-naphthoyl-CoA thioesterase activity"/>
    <property type="evidence" value="ECO:0007669"/>
    <property type="project" value="TreeGrafter"/>
</dbReference>
<name>A0A0S2M3Z9_9MICC</name>
<evidence type="ECO:0000256" key="1">
    <source>
        <dbReference type="ARBA" id="ARBA00008324"/>
    </source>
</evidence>
<dbReference type="EMBL" id="CP013200">
    <property type="protein sequence ID" value="ALO68482.1"/>
    <property type="molecule type" value="Genomic_DNA"/>
</dbReference>
<dbReference type="NCBIfam" id="TIGR00369">
    <property type="entry name" value="unchar_dom_1"/>
    <property type="match status" value="1"/>
</dbReference>
<feature type="domain" description="Thioesterase" evidence="3">
    <location>
        <begin position="65"/>
        <end position="138"/>
    </location>
</feature>
<dbReference type="Pfam" id="PF03061">
    <property type="entry name" value="4HBT"/>
    <property type="match status" value="1"/>
</dbReference>
<evidence type="ECO:0000259" key="3">
    <source>
        <dbReference type="Pfam" id="PF03061"/>
    </source>
</evidence>
<keyword evidence="2" id="KW-0378">Hydrolase</keyword>
<evidence type="ECO:0000313" key="5">
    <source>
        <dbReference type="Proteomes" id="UP000059574"/>
    </source>
</evidence>